<name>A0A8S0X099_9FIRM</name>
<dbReference type="Proteomes" id="UP000836597">
    <property type="component" value="Chromosome"/>
</dbReference>
<organism evidence="1">
    <name type="scientific">Acididesulfobacillus acetoxydans</name>
    <dbReference type="NCBI Taxonomy" id="1561005"/>
    <lineage>
        <taxon>Bacteria</taxon>
        <taxon>Bacillati</taxon>
        <taxon>Bacillota</taxon>
        <taxon>Clostridia</taxon>
        <taxon>Eubacteriales</taxon>
        <taxon>Peptococcaceae</taxon>
        <taxon>Acididesulfobacillus</taxon>
    </lineage>
</organism>
<evidence type="ECO:0008006" key="4">
    <source>
        <dbReference type="Google" id="ProtNLM"/>
    </source>
</evidence>
<dbReference type="AlphaFoldDB" id="A0A8S0X099"/>
<evidence type="ECO:0000313" key="1">
    <source>
        <dbReference type="EMBL" id="CAA7602461.1"/>
    </source>
</evidence>
<proteinExistence type="predicted"/>
<protein>
    <recommendedName>
        <fullName evidence="4">DUF3987 domain-containing protein</fullName>
    </recommendedName>
</protein>
<accession>A0A8S0X099</accession>
<dbReference type="InterPro" id="IPR025048">
    <property type="entry name" value="DUF3987"/>
</dbReference>
<dbReference type="RefSeq" id="WP_240985824.1">
    <property type="nucleotide sequence ID" value="NZ_CDGJ01000005.1"/>
</dbReference>
<reference evidence="2" key="1">
    <citation type="submission" date="2014-11" db="EMBL/GenBank/DDBJ databases">
        <authorList>
            <person name="Hornung B.V."/>
        </authorList>
    </citation>
    <scope>NUCLEOTIDE SEQUENCE</scope>
    <source>
        <strain evidence="2">INE</strain>
    </source>
</reference>
<evidence type="ECO:0000313" key="3">
    <source>
        <dbReference type="Proteomes" id="UP001071230"/>
    </source>
</evidence>
<dbReference type="KEGG" id="aacx:DEACI_3135"/>
<dbReference type="EMBL" id="LR746496">
    <property type="protein sequence ID" value="CAA7602461.1"/>
    <property type="molecule type" value="Genomic_DNA"/>
</dbReference>
<sequence>MGLIENLAKAQELVKARQEQEAREVAERVCESAFPLIPEWPVLPREALHGLAGEVVANILPHSESDKAALLVNFLIGFGNIVGRGPYFQAGADKHYTNLFAVLVGESAKGRKGSSWGWVRDLFAKIEPEWAKYKTPSGLSTGEGLIWAVRDPIIEQQPRKEKGVVIDYQDVITDPGVSDKRILVIEGEFASMLKVMSRQGNTLSPVVRRAWDGETLQVLTKNSPARATGAHVSVVGHITRDELTRTLSETENFNGFSNRFLWVCVRRSKLLPDACPLEDDILRDLAERVRSAVVSARNTHEVKRDEDSQHMWQIVYSELAQGASGLLGAVTARSEAQVMRLALIYALLDQSDVIQREHLLAATALWEYCSQSARFVFGERAEDGLQQKILDLLQEGPKTQTEVYINFQKHTSSGKIAGALKTLLAQGRVALEETRRTTGRPVKTWKSVAQKAQKAQ</sequence>
<keyword evidence="3" id="KW-1185">Reference proteome</keyword>
<dbReference type="EMBL" id="CDGJ01000005">
    <property type="protein sequence ID" value="CEJ05916.1"/>
    <property type="molecule type" value="Genomic_DNA"/>
</dbReference>
<gene>
    <name evidence="2" type="ORF">DEACI_0336</name>
    <name evidence="1" type="ORF">DEACI_3135</name>
</gene>
<dbReference type="Pfam" id="PF13148">
    <property type="entry name" value="DUF3987"/>
    <property type="match status" value="1"/>
</dbReference>
<evidence type="ECO:0000313" key="2">
    <source>
        <dbReference type="EMBL" id="CEJ05916.1"/>
    </source>
</evidence>
<dbReference type="Proteomes" id="UP001071230">
    <property type="component" value="Unassembled WGS sequence"/>
</dbReference>
<reference evidence="1" key="2">
    <citation type="submission" date="2020-01" db="EMBL/GenBank/DDBJ databases">
        <authorList>
            <person name="Hornung B."/>
        </authorList>
    </citation>
    <scope>NUCLEOTIDE SEQUENCE</scope>
    <source>
        <strain evidence="1">PacBioINE</strain>
    </source>
</reference>